<dbReference type="RefSeq" id="WP_345337759.1">
    <property type="nucleotide sequence ID" value="NZ_BAABLI010000003.1"/>
</dbReference>
<evidence type="ECO:0000313" key="4">
    <source>
        <dbReference type="Proteomes" id="UP001597380"/>
    </source>
</evidence>
<feature type="transmembrane region" description="Helical" evidence="1">
    <location>
        <begin position="22"/>
        <end position="42"/>
    </location>
</feature>
<proteinExistence type="predicted"/>
<organism evidence="3 4">
    <name type="scientific">Corallincola platygyrae</name>
    <dbReference type="NCBI Taxonomy" id="1193278"/>
    <lineage>
        <taxon>Bacteria</taxon>
        <taxon>Pseudomonadati</taxon>
        <taxon>Pseudomonadota</taxon>
        <taxon>Gammaproteobacteria</taxon>
        <taxon>Alteromonadales</taxon>
        <taxon>Psychromonadaceae</taxon>
        <taxon>Corallincola</taxon>
    </lineage>
</organism>
<dbReference type="Pfam" id="PF12158">
    <property type="entry name" value="DUF3592"/>
    <property type="match status" value="1"/>
</dbReference>
<dbReference type="EMBL" id="JBHUHT010000003">
    <property type="protein sequence ID" value="MFD2094409.1"/>
    <property type="molecule type" value="Genomic_DNA"/>
</dbReference>
<keyword evidence="1" id="KW-0472">Membrane</keyword>
<evidence type="ECO:0000313" key="3">
    <source>
        <dbReference type="EMBL" id="MFD2094409.1"/>
    </source>
</evidence>
<keyword evidence="1" id="KW-1133">Transmembrane helix</keyword>
<dbReference type="Proteomes" id="UP001597380">
    <property type="component" value="Unassembled WGS sequence"/>
</dbReference>
<sequence>MTLTDYLENMWKLAMQGELQGIWFWAAVYCLLVCSYSIVFQLRTRRWPSVKGKLIEVGLSKFGADSVRAEQDYIAEALYSYTVDDVSYTGSKVSPWIFVTSHNARFILQKQMRAIQTYPDGGVKVFYNPRNPKKSLLIVAGKVGLVVTLLIATLPMILYYSRFYG</sequence>
<evidence type="ECO:0000256" key="1">
    <source>
        <dbReference type="SAM" id="Phobius"/>
    </source>
</evidence>
<gene>
    <name evidence="3" type="ORF">ACFSJ3_00290</name>
</gene>
<comment type="caution">
    <text evidence="3">The sequence shown here is derived from an EMBL/GenBank/DDBJ whole genome shotgun (WGS) entry which is preliminary data.</text>
</comment>
<protein>
    <submittedName>
        <fullName evidence="3">DUF3592 domain-containing protein</fullName>
    </submittedName>
</protein>
<reference evidence="4" key="1">
    <citation type="journal article" date="2019" name="Int. J. Syst. Evol. Microbiol.">
        <title>The Global Catalogue of Microorganisms (GCM) 10K type strain sequencing project: providing services to taxonomists for standard genome sequencing and annotation.</title>
        <authorList>
            <consortium name="The Broad Institute Genomics Platform"/>
            <consortium name="The Broad Institute Genome Sequencing Center for Infectious Disease"/>
            <person name="Wu L."/>
            <person name="Ma J."/>
        </authorList>
    </citation>
    <scope>NUCLEOTIDE SEQUENCE [LARGE SCALE GENOMIC DNA]</scope>
    <source>
        <strain evidence="4">CGMCC 1.10992</strain>
    </source>
</reference>
<accession>A0ABW4XI06</accession>
<feature type="domain" description="DUF3592" evidence="2">
    <location>
        <begin position="52"/>
        <end position="138"/>
    </location>
</feature>
<feature type="transmembrane region" description="Helical" evidence="1">
    <location>
        <begin position="136"/>
        <end position="160"/>
    </location>
</feature>
<name>A0ABW4XI06_9GAMM</name>
<dbReference type="InterPro" id="IPR021994">
    <property type="entry name" value="DUF3592"/>
</dbReference>
<evidence type="ECO:0000259" key="2">
    <source>
        <dbReference type="Pfam" id="PF12158"/>
    </source>
</evidence>
<keyword evidence="4" id="KW-1185">Reference proteome</keyword>
<keyword evidence="1" id="KW-0812">Transmembrane</keyword>